<evidence type="ECO:0000256" key="3">
    <source>
        <dbReference type="ARBA" id="ARBA00022771"/>
    </source>
</evidence>
<dbReference type="eggNOG" id="KOG4124">
    <property type="taxonomic scope" value="Eukaryota"/>
</dbReference>
<reference evidence="8 9" key="1">
    <citation type="journal article" date="2007" name="Proc. Natl. Acad. Sci. U.S.A.">
        <title>Independent sorting-out of thousands of duplicated gene pairs in two yeast species descended from a whole-genome duplication.</title>
        <authorList>
            <person name="Scannell D.R."/>
            <person name="Frank A.C."/>
            <person name="Conant G.C."/>
            <person name="Byrne K.P."/>
            <person name="Woolfit M."/>
            <person name="Wolfe K.H."/>
        </authorList>
    </citation>
    <scope>NUCLEOTIDE SEQUENCE [LARGE SCALE GENOMIC DNA]</scope>
    <source>
        <strain evidence="9">ATCC 22028 / DSM 70294 / BCRC 21397 / CBS 2163 / NBRC 10782 / NRRL Y-8283 / UCD 57-17</strain>
    </source>
</reference>
<dbReference type="Gene3D" id="3.30.160.60">
    <property type="entry name" value="Classic Zinc Finger"/>
    <property type="match status" value="1"/>
</dbReference>
<evidence type="ECO:0000313" key="9">
    <source>
        <dbReference type="Proteomes" id="UP000000267"/>
    </source>
</evidence>
<dbReference type="GO" id="GO:0008270">
    <property type="term" value="F:zinc ion binding"/>
    <property type="evidence" value="ECO:0007669"/>
    <property type="project" value="UniProtKB-KW"/>
</dbReference>
<feature type="compositionally biased region" description="Polar residues" evidence="6">
    <location>
        <begin position="306"/>
        <end position="334"/>
    </location>
</feature>
<evidence type="ECO:0000256" key="2">
    <source>
        <dbReference type="ARBA" id="ARBA00022737"/>
    </source>
</evidence>
<evidence type="ECO:0000256" key="4">
    <source>
        <dbReference type="ARBA" id="ARBA00022833"/>
    </source>
</evidence>
<feature type="region of interest" description="Disordered" evidence="6">
    <location>
        <begin position="246"/>
        <end position="272"/>
    </location>
</feature>
<feature type="domain" description="C2H2-type" evidence="7">
    <location>
        <begin position="434"/>
        <end position="464"/>
    </location>
</feature>
<feature type="region of interest" description="Disordered" evidence="6">
    <location>
        <begin position="385"/>
        <end position="416"/>
    </location>
</feature>
<feature type="region of interest" description="Disordered" evidence="6">
    <location>
        <begin position="306"/>
        <end position="337"/>
    </location>
</feature>
<keyword evidence="2" id="KW-0677">Repeat</keyword>
<feature type="domain" description="C2H2-type" evidence="7">
    <location>
        <begin position="495"/>
        <end position="519"/>
    </location>
</feature>
<dbReference type="PANTHER" id="PTHR23057:SF0">
    <property type="entry name" value="JUXTAPOSED WITH ANOTHER ZINC FINGER PROTEIN 1"/>
    <property type="match status" value="1"/>
</dbReference>
<evidence type="ECO:0000256" key="5">
    <source>
        <dbReference type="PROSITE-ProRule" id="PRU00042"/>
    </source>
</evidence>
<feature type="compositionally biased region" description="Low complexity" evidence="6">
    <location>
        <begin position="253"/>
        <end position="272"/>
    </location>
</feature>
<dbReference type="EMBL" id="DS480386">
    <property type="protein sequence ID" value="EDO18714.1"/>
    <property type="molecule type" value="Genomic_DNA"/>
</dbReference>
<evidence type="ECO:0000313" key="8">
    <source>
        <dbReference type="EMBL" id="EDO18714.1"/>
    </source>
</evidence>
<dbReference type="FunCoup" id="A7TGE4">
    <property type="interactions" value="2478"/>
</dbReference>
<dbReference type="KEGG" id="vpo:Kpol_1055p71"/>
<dbReference type="OrthoDB" id="3269380at2759"/>
<dbReference type="PhylomeDB" id="A7TGE4"/>
<dbReference type="SUPFAM" id="SSF57667">
    <property type="entry name" value="beta-beta-alpha zinc fingers"/>
    <property type="match status" value="1"/>
</dbReference>
<dbReference type="Proteomes" id="UP000000267">
    <property type="component" value="Unassembled WGS sequence"/>
</dbReference>
<dbReference type="OMA" id="MFHANIS"/>
<dbReference type="FunFam" id="3.30.160.60:FF:001987">
    <property type="entry name" value="Transcription factor SFP1"/>
    <property type="match status" value="1"/>
</dbReference>
<evidence type="ECO:0000256" key="6">
    <source>
        <dbReference type="SAM" id="MobiDB-lite"/>
    </source>
</evidence>
<dbReference type="InterPro" id="IPR051580">
    <property type="entry name" value="ZnF-Chromatin_assoc"/>
</dbReference>
<protein>
    <recommendedName>
        <fullName evidence="7">C2H2-type domain-containing protein</fullName>
    </recommendedName>
</protein>
<keyword evidence="3 5" id="KW-0863">Zinc-finger</keyword>
<organism evidence="9">
    <name type="scientific">Vanderwaltozyma polyspora (strain ATCC 22028 / DSM 70294 / BCRC 21397 / CBS 2163 / NBRC 10782 / NRRL Y-8283 / UCD 57-17)</name>
    <name type="common">Kluyveromyces polysporus</name>
    <dbReference type="NCBI Taxonomy" id="436907"/>
    <lineage>
        <taxon>Eukaryota</taxon>
        <taxon>Fungi</taxon>
        <taxon>Dikarya</taxon>
        <taxon>Ascomycota</taxon>
        <taxon>Saccharomycotina</taxon>
        <taxon>Saccharomycetes</taxon>
        <taxon>Saccharomycetales</taxon>
        <taxon>Saccharomycetaceae</taxon>
        <taxon>Vanderwaltozyma</taxon>
    </lineage>
</organism>
<name>A7TGE4_VANPO</name>
<dbReference type="PROSITE" id="PS50157">
    <property type="entry name" value="ZINC_FINGER_C2H2_2"/>
    <property type="match status" value="2"/>
</dbReference>
<dbReference type="PROSITE" id="PS00028">
    <property type="entry name" value="ZINC_FINGER_C2H2_1"/>
    <property type="match status" value="2"/>
</dbReference>
<sequence length="519" mass="57735">MSATSSNQETTTSSLQPTSIMSSRFDQVDHLSDLLPQTINVNKINRDSIAHAQGVGGVSWGSLTVGSWLKDEVMFHANISDFNTINSNSNAININNNNVSLNIERSSFSKPNFNNNKLHSTSPHSHNIYLPNLEKQYCKDYSCCGISLPGLHDLLKHYEDAHIEIHPNLDNGHRIPNSNNSASDKINKFANRKEQSFGNISKPYNIMNSSHALSSNQSTIAGSITNHQDFKYSGKNFTTNKKLSMQTTSNNLSPNRNGSSSNDNDSSPLSVNVNNNLLDTVSTKEVFLNPFDKKLSNFKNQKINYDLSTNPLTPQPSFNDTTKNQNKTYNDINLSRNNYSTNSFTSTSTHSTSSSSIFNPLSLQKSGSTSNTLVSYNNQGVAHNVIADESESDSDSDDDIDGGSEMNTSNVPEGYIDDPARRLYVMDQDTDKPFKCPVIGCDKTYKNQNGLKYHKLHGHQNQKLHENSDGSFSILDPHSNELLTDDSNNEKNKPYRCEVCGKRYKNLNGLKYHRGHSTH</sequence>
<feature type="compositionally biased region" description="Acidic residues" evidence="6">
    <location>
        <begin position="388"/>
        <end position="402"/>
    </location>
</feature>
<proteinExistence type="predicted"/>
<evidence type="ECO:0000256" key="1">
    <source>
        <dbReference type="ARBA" id="ARBA00022723"/>
    </source>
</evidence>
<dbReference type="STRING" id="436907.A7TGE4"/>
<keyword evidence="9" id="KW-1185">Reference proteome</keyword>
<accession>A7TGE4</accession>
<dbReference type="AlphaFoldDB" id="A7TGE4"/>
<keyword evidence="1" id="KW-0479">Metal-binding</keyword>
<dbReference type="InterPro" id="IPR036236">
    <property type="entry name" value="Znf_C2H2_sf"/>
</dbReference>
<keyword evidence="4" id="KW-0862">Zinc</keyword>
<dbReference type="GeneID" id="5547024"/>
<evidence type="ECO:0000259" key="7">
    <source>
        <dbReference type="PROSITE" id="PS50157"/>
    </source>
</evidence>
<dbReference type="HOGENOM" id="CLU_013026_0_1_1"/>
<dbReference type="PANTHER" id="PTHR23057">
    <property type="entry name" value="JUXTAPOSED WITH ANOTHER ZINC FINGER PROTEIN 1"/>
    <property type="match status" value="1"/>
</dbReference>
<dbReference type="RefSeq" id="XP_001646572.1">
    <property type="nucleotide sequence ID" value="XM_001646522.1"/>
</dbReference>
<dbReference type="InParanoid" id="A7TGE4"/>
<dbReference type="InterPro" id="IPR013087">
    <property type="entry name" value="Znf_C2H2_type"/>
</dbReference>
<dbReference type="SMART" id="SM00355">
    <property type="entry name" value="ZnF_C2H2"/>
    <property type="match status" value="3"/>
</dbReference>
<gene>
    <name evidence="8" type="ORF">Kpol_1055p71</name>
</gene>
<dbReference type="GO" id="GO:0005634">
    <property type="term" value="C:nucleus"/>
    <property type="evidence" value="ECO:0007669"/>
    <property type="project" value="TreeGrafter"/>
</dbReference>